<dbReference type="InterPro" id="IPR037066">
    <property type="entry name" value="Plug_dom_sf"/>
</dbReference>
<dbReference type="GO" id="GO:0015344">
    <property type="term" value="F:siderophore uptake transmembrane transporter activity"/>
    <property type="evidence" value="ECO:0007669"/>
    <property type="project" value="TreeGrafter"/>
</dbReference>
<evidence type="ECO:0000256" key="10">
    <source>
        <dbReference type="ARBA" id="ARBA00023077"/>
    </source>
</evidence>
<evidence type="ECO:0000256" key="6">
    <source>
        <dbReference type="ARBA" id="ARBA00022692"/>
    </source>
</evidence>
<dbReference type="PANTHER" id="PTHR32552">
    <property type="entry name" value="FERRICHROME IRON RECEPTOR-RELATED"/>
    <property type="match status" value="1"/>
</dbReference>
<feature type="domain" description="TonB-dependent receptor-like beta-barrel" evidence="18">
    <location>
        <begin position="224"/>
        <end position="673"/>
    </location>
</feature>
<keyword evidence="7 17" id="KW-0732">Signal</keyword>
<dbReference type="Gene3D" id="2.40.170.20">
    <property type="entry name" value="TonB-dependent receptor, beta-barrel domain"/>
    <property type="match status" value="1"/>
</dbReference>
<proteinExistence type="inferred from homology"/>
<keyword evidence="9" id="KW-0406">Ion transport</keyword>
<keyword evidence="21" id="KW-1185">Reference proteome</keyword>
<dbReference type="PROSITE" id="PS52016">
    <property type="entry name" value="TONB_DEPENDENT_REC_3"/>
    <property type="match status" value="1"/>
</dbReference>
<reference evidence="20 21" key="1">
    <citation type="submission" date="2018-09" db="EMBL/GenBank/DDBJ databases">
        <authorList>
            <person name="Zhu H."/>
        </authorList>
    </citation>
    <scope>NUCLEOTIDE SEQUENCE [LARGE SCALE GENOMIC DNA]</scope>
    <source>
        <strain evidence="20 21">K1S02-61</strain>
    </source>
</reference>
<dbReference type="GO" id="GO:0038023">
    <property type="term" value="F:signaling receptor activity"/>
    <property type="evidence" value="ECO:0007669"/>
    <property type="project" value="InterPro"/>
</dbReference>
<evidence type="ECO:0000256" key="4">
    <source>
        <dbReference type="ARBA" id="ARBA00022452"/>
    </source>
</evidence>
<keyword evidence="12 20" id="KW-0675">Receptor</keyword>
<accession>A0A418XSW3</accession>
<evidence type="ECO:0000256" key="17">
    <source>
        <dbReference type="SAM" id="SignalP"/>
    </source>
</evidence>
<comment type="subcellular location">
    <subcellularLocation>
        <location evidence="1 14">Cell outer membrane</location>
        <topology evidence="1 14">Multi-pass membrane protein</topology>
    </subcellularLocation>
</comment>
<dbReference type="InterPro" id="IPR010917">
    <property type="entry name" value="TonB_rcpt_CS"/>
</dbReference>
<evidence type="ECO:0000256" key="5">
    <source>
        <dbReference type="ARBA" id="ARBA00022496"/>
    </source>
</evidence>
<evidence type="ECO:0000256" key="15">
    <source>
        <dbReference type="PROSITE-ProRule" id="PRU10144"/>
    </source>
</evidence>
<evidence type="ECO:0000256" key="8">
    <source>
        <dbReference type="ARBA" id="ARBA00023004"/>
    </source>
</evidence>
<evidence type="ECO:0000256" key="1">
    <source>
        <dbReference type="ARBA" id="ARBA00004571"/>
    </source>
</evidence>
<evidence type="ECO:0000256" key="3">
    <source>
        <dbReference type="ARBA" id="ARBA00022448"/>
    </source>
</evidence>
<sequence>MSSQNLKHTAIALALLQAFATSASAQSAMPEVVIKGQSTAAGRAGIGGFSDTPLLYTPASITAISREEMQDLGIRNTTDAAKFDASVSDAYNAVGYAEQFSIRGFALDNSSSYRKDGMAIPGDTQIPLENKERIEVLKGLAGLQAGVAAPGGIVNYVVKRPTNTPLRSVTVEARERGTLYGAVDLGGRSDDRRFGYRINAAGERLRSYVKGADGEREFVSGAFDWQISNNALLQLDMDYQYKSQITAPGYQLIRNEVLPTGVSAKTLLNDQPWTKPVETKSSNIGLRFEYRLPNDWRTSLAMNKHKFQRDDYTAFPYGCSNEGEGFYPGYCSNGDYDVYDYQSVGESKSPFSAQALLQGKLATGGIGHELTFGASLFRRKDRFGDYVYDYAGYSNIYQNLIVPPAEGNPTTGPVFERRRENERSVFVQDILTLSQQFKLHAGLRHVQVKRTEFEIAPSDTSFTLPNVSLVFNPTQDWTVYGSLAHGLEHGGVAEIETTNANRALDPSRSKQLEFGVKGALGNDFNVSVALFQITKGLEFTRLNADQTSTFVRAGEAQHRGLELGVQGKATKDLKYSLSLAALDTEQSGTGQDSMDGKRVTNVPKFKSAAWVEYAVAGVPGLKVNGVWQYAGNKAFDVENRTIVPGYHTLDLGAAWATRVAGANTTFRAGVQNVTDKFYWRDVTPALGGYLLPGAPRTFRVSAQVDF</sequence>
<evidence type="ECO:0000313" key="21">
    <source>
        <dbReference type="Proteomes" id="UP000284006"/>
    </source>
</evidence>
<dbReference type="EMBL" id="QYUP01000116">
    <property type="protein sequence ID" value="RJG15536.1"/>
    <property type="molecule type" value="Genomic_DNA"/>
</dbReference>
<evidence type="ECO:0000256" key="14">
    <source>
        <dbReference type="PROSITE-ProRule" id="PRU01360"/>
    </source>
</evidence>
<dbReference type="NCBIfam" id="TIGR01783">
    <property type="entry name" value="TonB-siderophor"/>
    <property type="match status" value="1"/>
</dbReference>
<feature type="short sequence motif" description="TonB C-terminal box" evidence="15">
    <location>
        <begin position="689"/>
        <end position="706"/>
    </location>
</feature>
<dbReference type="OrthoDB" id="8732650at2"/>
<dbReference type="GO" id="GO:0009279">
    <property type="term" value="C:cell outer membrane"/>
    <property type="evidence" value="ECO:0007669"/>
    <property type="project" value="UniProtKB-SubCell"/>
</dbReference>
<evidence type="ECO:0000313" key="20">
    <source>
        <dbReference type="EMBL" id="RJG15536.1"/>
    </source>
</evidence>
<dbReference type="RefSeq" id="WP_119811171.1">
    <property type="nucleotide sequence ID" value="NZ_QYUP01000116.1"/>
</dbReference>
<feature type="signal peptide" evidence="17">
    <location>
        <begin position="1"/>
        <end position="25"/>
    </location>
</feature>
<comment type="similarity">
    <text evidence="2 14 16">Belongs to the TonB-dependent receptor family.</text>
</comment>
<dbReference type="PROSITE" id="PS01156">
    <property type="entry name" value="TONB_DEPENDENT_REC_2"/>
    <property type="match status" value="1"/>
</dbReference>
<dbReference type="AlphaFoldDB" id="A0A418XSW3"/>
<comment type="caution">
    <text evidence="20">The sequence shown here is derived from an EMBL/GenBank/DDBJ whole genome shotgun (WGS) entry which is preliminary data.</text>
</comment>
<feature type="chain" id="PRO_5019492655" evidence="17">
    <location>
        <begin position="26"/>
        <end position="706"/>
    </location>
</feature>
<keyword evidence="8" id="KW-0408">Iron</keyword>
<evidence type="ECO:0000256" key="9">
    <source>
        <dbReference type="ARBA" id="ARBA00023065"/>
    </source>
</evidence>
<gene>
    <name evidence="20" type="ORF">D3872_13055</name>
</gene>
<dbReference type="SUPFAM" id="SSF56935">
    <property type="entry name" value="Porins"/>
    <property type="match status" value="1"/>
</dbReference>
<protein>
    <submittedName>
        <fullName evidence="20">TonB-dependent siderophore receptor</fullName>
    </submittedName>
</protein>
<dbReference type="Pfam" id="PF00593">
    <property type="entry name" value="TonB_dep_Rec_b-barrel"/>
    <property type="match status" value="1"/>
</dbReference>
<evidence type="ECO:0000259" key="18">
    <source>
        <dbReference type="Pfam" id="PF00593"/>
    </source>
</evidence>
<keyword evidence="4 14" id="KW-1134">Transmembrane beta strand</keyword>
<evidence type="ECO:0000259" key="19">
    <source>
        <dbReference type="Pfam" id="PF07715"/>
    </source>
</evidence>
<keyword evidence="13 14" id="KW-0998">Cell outer membrane</keyword>
<keyword evidence="11 14" id="KW-0472">Membrane</keyword>
<evidence type="ECO:0000256" key="13">
    <source>
        <dbReference type="ARBA" id="ARBA00023237"/>
    </source>
</evidence>
<keyword evidence="5" id="KW-0410">Iron transport</keyword>
<dbReference type="InterPro" id="IPR036942">
    <property type="entry name" value="Beta-barrel_TonB_sf"/>
</dbReference>
<dbReference type="Proteomes" id="UP000284006">
    <property type="component" value="Unassembled WGS sequence"/>
</dbReference>
<evidence type="ECO:0000256" key="11">
    <source>
        <dbReference type="ARBA" id="ARBA00023136"/>
    </source>
</evidence>
<dbReference type="InterPro" id="IPR010105">
    <property type="entry name" value="TonB_sidphr_rcpt"/>
</dbReference>
<organism evidence="20 21">
    <name type="scientific">Massilia cavernae</name>
    <dbReference type="NCBI Taxonomy" id="2320864"/>
    <lineage>
        <taxon>Bacteria</taxon>
        <taxon>Pseudomonadati</taxon>
        <taxon>Pseudomonadota</taxon>
        <taxon>Betaproteobacteria</taxon>
        <taxon>Burkholderiales</taxon>
        <taxon>Oxalobacteraceae</taxon>
        <taxon>Telluria group</taxon>
        <taxon>Massilia</taxon>
    </lineage>
</organism>
<name>A0A418XSW3_9BURK</name>
<dbReference type="InterPro" id="IPR039426">
    <property type="entry name" value="TonB-dep_rcpt-like"/>
</dbReference>
<keyword evidence="3 14" id="KW-0813">Transport</keyword>
<evidence type="ECO:0000256" key="7">
    <source>
        <dbReference type="ARBA" id="ARBA00022729"/>
    </source>
</evidence>
<evidence type="ECO:0000256" key="12">
    <source>
        <dbReference type="ARBA" id="ARBA00023170"/>
    </source>
</evidence>
<dbReference type="InterPro" id="IPR000531">
    <property type="entry name" value="Beta-barrel_TonB"/>
</dbReference>
<evidence type="ECO:0000256" key="16">
    <source>
        <dbReference type="RuleBase" id="RU003357"/>
    </source>
</evidence>
<feature type="domain" description="TonB-dependent receptor plug" evidence="19">
    <location>
        <begin position="56"/>
        <end position="153"/>
    </location>
</feature>
<keyword evidence="10 16" id="KW-0798">TonB box</keyword>
<dbReference type="InterPro" id="IPR012910">
    <property type="entry name" value="Plug_dom"/>
</dbReference>
<dbReference type="Pfam" id="PF07715">
    <property type="entry name" value="Plug"/>
    <property type="match status" value="1"/>
</dbReference>
<dbReference type="Gene3D" id="2.170.130.10">
    <property type="entry name" value="TonB-dependent receptor, plug domain"/>
    <property type="match status" value="1"/>
</dbReference>
<dbReference type="CDD" id="cd01347">
    <property type="entry name" value="ligand_gated_channel"/>
    <property type="match status" value="1"/>
</dbReference>
<evidence type="ECO:0000256" key="2">
    <source>
        <dbReference type="ARBA" id="ARBA00009810"/>
    </source>
</evidence>
<dbReference type="GO" id="GO:0015891">
    <property type="term" value="P:siderophore transport"/>
    <property type="evidence" value="ECO:0007669"/>
    <property type="project" value="InterPro"/>
</dbReference>
<dbReference type="PANTHER" id="PTHR32552:SF83">
    <property type="entry name" value="BLR3904 PROTEIN"/>
    <property type="match status" value="1"/>
</dbReference>
<keyword evidence="6 14" id="KW-0812">Transmembrane</keyword>